<proteinExistence type="predicted"/>
<evidence type="ECO:0000313" key="2">
    <source>
        <dbReference type="EMBL" id="KPI42398.1"/>
    </source>
</evidence>
<dbReference type="GeneID" id="28742289"/>
<dbReference type="AlphaFoldDB" id="A0A0N0NP75"/>
<organism evidence="2 3">
    <name type="scientific">Cyphellophora attinorum</name>
    <dbReference type="NCBI Taxonomy" id="1664694"/>
    <lineage>
        <taxon>Eukaryota</taxon>
        <taxon>Fungi</taxon>
        <taxon>Dikarya</taxon>
        <taxon>Ascomycota</taxon>
        <taxon>Pezizomycotina</taxon>
        <taxon>Eurotiomycetes</taxon>
        <taxon>Chaetothyriomycetidae</taxon>
        <taxon>Chaetothyriales</taxon>
        <taxon>Cyphellophoraceae</taxon>
        <taxon>Cyphellophora</taxon>
    </lineage>
</organism>
<keyword evidence="3" id="KW-1185">Reference proteome</keyword>
<name>A0A0N0NP75_9EURO</name>
<evidence type="ECO:0000256" key="1">
    <source>
        <dbReference type="SAM" id="MobiDB-lite"/>
    </source>
</evidence>
<accession>A0A0N0NP75</accession>
<feature type="region of interest" description="Disordered" evidence="1">
    <location>
        <begin position="1"/>
        <end position="44"/>
    </location>
</feature>
<dbReference type="Proteomes" id="UP000038010">
    <property type="component" value="Unassembled WGS sequence"/>
</dbReference>
<dbReference type="RefSeq" id="XP_018002361.1">
    <property type="nucleotide sequence ID" value="XM_018150409.1"/>
</dbReference>
<protein>
    <submittedName>
        <fullName evidence="2">Uncharacterized protein</fullName>
    </submittedName>
</protein>
<gene>
    <name evidence="2" type="ORF">AB675_9839</name>
</gene>
<evidence type="ECO:0000313" key="3">
    <source>
        <dbReference type="Proteomes" id="UP000038010"/>
    </source>
</evidence>
<dbReference type="Pfam" id="PF05032">
    <property type="entry name" value="Spo12"/>
    <property type="match status" value="1"/>
</dbReference>
<dbReference type="InterPro" id="IPR007727">
    <property type="entry name" value="Spo12"/>
</dbReference>
<dbReference type="OrthoDB" id="5578329at2759"/>
<dbReference type="EMBL" id="LFJN01000007">
    <property type="protein sequence ID" value="KPI42398.1"/>
    <property type="molecule type" value="Genomic_DNA"/>
</dbReference>
<dbReference type="VEuPathDB" id="FungiDB:AB675_9839"/>
<dbReference type="STRING" id="1664694.A0A0N0NP75"/>
<sequence>MSPTKHTSGPLTERSPNTSPSKTNTADKTASNNDLLKMPATAAFPIRNDQTTSYISPSDAMMSPTSKKLSAIKGRKMAGSKQLNGRELFAKARALKTQSSTAASSQTDTDADSSNSQRSEQDS</sequence>
<comment type="caution">
    <text evidence="2">The sequence shown here is derived from an EMBL/GenBank/DDBJ whole genome shotgun (WGS) entry which is preliminary data.</text>
</comment>
<reference evidence="2 3" key="1">
    <citation type="submission" date="2015-06" db="EMBL/GenBank/DDBJ databases">
        <title>Draft genome of the ant-associated black yeast Phialophora attae CBS 131958.</title>
        <authorList>
            <person name="Moreno L.F."/>
            <person name="Stielow B.J."/>
            <person name="de Hoog S."/>
            <person name="Vicente V.A."/>
            <person name="Weiss V.A."/>
            <person name="de Vries M."/>
            <person name="Cruz L.M."/>
            <person name="Souza E.M."/>
        </authorList>
    </citation>
    <scope>NUCLEOTIDE SEQUENCE [LARGE SCALE GENOMIC DNA]</scope>
    <source>
        <strain evidence="2 3">CBS 131958</strain>
    </source>
</reference>
<feature type="compositionally biased region" description="Polar residues" evidence="1">
    <location>
        <begin position="1"/>
        <end position="34"/>
    </location>
</feature>
<feature type="compositionally biased region" description="Low complexity" evidence="1">
    <location>
        <begin position="98"/>
        <end position="117"/>
    </location>
</feature>
<feature type="region of interest" description="Disordered" evidence="1">
    <location>
        <begin position="91"/>
        <end position="123"/>
    </location>
</feature>